<dbReference type="SMART" id="SM00702">
    <property type="entry name" value="P4Hc"/>
    <property type="match status" value="1"/>
</dbReference>
<reference evidence="8 9" key="1">
    <citation type="submission" date="2016-07" db="EMBL/GenBank/DDBJ databases">
        <title>Complete genome sequence of Altererythrobacter dongtanensis KCTC 22672, a type strain with esterase isolated from tidal flat.</title>
        <authorList>
            <person name="Cheng H."/>
            <person name="Wu Y.-H."/>
            <person name="Zhou P."/>
            <person name="Huo Y.-Y."/>
            <person name="Wang C.-S."/>
            <person name="Xu X.-W."/>
        </authorList>
    </citation>
    <scope>NUCLEOTIDE SEQUENCE [LARGE SCALE GENOMIC DNA]</scope>
    <source>
        <strain evidence="8 9">KCTC 22672</strain>
    </source>
</reference>
<proteinExistence type="predicted"/>
<dbReference type="Pfam" id="PF13640">
    <property type="entry name" value="2OG-FeII_Oxy_3"/>
    <property type="match status" value="1"/>
</dbReference>
<dbReference type="EMBL" id="CP016591">
    <property type="protein sequence ID" value="ANY19682.1"/>
    <property type="molecule type" value="Genomic_DNA"/>
</dbReference>
<evidence type="ECO:0000256" key="4">
    <source>
        <dbReference type="ARBA" id="ARBA00022964"/>
    </source>
</evidence>
<dbReference type="InterPro" id="IPR005123">
    <property type="entry name" value="Oxoglu/Fe-dep_dioxygenase_dom"/>
</dbReference>
<comment type="cofactor">
    <cofactor evidence="1">
        <name>L-ascorbate</name>
        <dbReference type="ChEBI" id="CHEBI:38290"/>
    </cofactor>
</comment>
<evidence type="ECO:0000256" key="5">
    <source>
        <dbReference type="ARBA" id="ARBA00023002"/>
    </source>
</evidence>
<feature type="domain" description="Fe2OG dioxygenase" evidence="7">
    <location>
        <begin position="116"/>
        <end position="225"/>
    </location>
</feature>
<keyword evidence="2" id="KW-0479">Metal-binding</keyword>
<dbReference type="PATRIC" id="fig|692370.5.peg.1182"/>
<dbReference type="InterPro" id="IPR044862">
    <property type="entry name" value="Pro_4_hyd_alph_FE2OG_OXY"/>
</dbReference>
<dbReference type="OrthoDB" id="269774at2"/>
<dbReference type="GO" id="GO:0051213">
    <property type="term" value="F:dioxygenase activity"/>
    <property type="evidence" value="ECO:0007669"/>
    <property type="project" value="UniProtKB-KW"/>
</dbReference>
<dbReference type="PANTHER" id="PTHR10869:SF246">
    <property type="entry name" value="TRANSMEMBRANE PROLYL 4-HYDROXYLASE"/>
    <property type="match status" value="1"/>
</dbReference>
<name>A0A1B2ABY9_9SPHN</name>
<evidence type="ECO:0000313" key="8">
    <source>
        <dbReference type="EMBL" id="ANY19682.1"/>
    </source>
</evidence>
<sequence length="232" mass="26350">MNAVSSDIDPAAIEESRRQRALIGQWVRARLQAHPAVEQLVSDGGELYRVPKFLGRTDCREIVRVINSRAVPSTVLGDGVHREIRSSSTHHFDREDPLNCSLEDYVDELLGISKVFSEPMQGQRYHVGQQYRHHHDFFHGADRITSDESARGGQRTWTAMIYLNEPREGGETEFPKFDLRLAPEAGTLVIWNNMRPDGSPNSNTLHAALAVKRGIKHVITKWYRQGPYRLLA</sequence>
<evidence type="ECO:0000256" key="1">
    <source>
        <dbReference type="ARBA" id="ARBA00001961"/>
    </source>
</evidence>
<dbReference type="PROSITE" id="PS51471">
    <property type="entry name" value="FE2OG_OXY"/>
    <property type="match status" value="1"/>
</dbReference>
<evidence type="ECO:0000256" key="2">
    <source>
        <dbReference type="ARBA" id="ARBA00022723"/>
    </source>
</evidence>
<dbReference type="InterPro" id="IPR006620">
    <property type="entry name" value="Pro_4_hyd_alph"/>
</dbReference>
<keyword evidence="5" id="KW-0560">Oxidoreductase</keyword>
<dbReference type="STRING" id="692370.A6F68_01164"/>
<protein>
    <recommendedName>
        <fullName evidence="7">Fe2OG dioxygenase domain-containing protein</fullName>
    </recommendedName>
</protein>
<evidence type="ECO:0000256" key="3">
    <source>
        <dbReference type="ARBA" id="ARBA00022896"/>
    </source>
</evidence>
<dbReference type="GO" id="GO:0016705">
    <property type="term" value="F:oxidoreductase activity, acting on paired donors, with incorporation or reduction of molecular oxygen"/>
    <property type="evidence" value="ECO:0007669"/>
    <property type="project" value="InterPro"/>
</dbReference>
<keyword evidence="6" id="KW-0408">Iron</keyword>
<keyword evidence="9" id="KW-1185">Reference proteome</keyword>
<gene>
    <name evidence="8" type="ORF">A6F68_01164</name>
</gene>
<dbReference type="Gene3D" id="2.60.120.620">
    <property type="entry name" value="q2cbj1_9rhob like domain"/>
    <property type="match status" value="1"/>
</dbReference>
<dbReference type="AlphaFoldDB" id="A0A1B2ABY9"/>
<accession>A0A1B2ABY9</accession>
<keyword evidence="4" id="KW-0223">Dioxygenase</keyword>
<dbReference type="RefSeq" id="WP_067677280.1">
    <property type="nucleotide sequence ID" value="NZ_CP016591.1"/>
</dbReference>
<dbReference type="InterPro" id="IPR045054">
    <property type="entry name" value="P4HA-like"/>
</dbReference>
<dbReference type="Proteomes" id="UP000092932">
    <property type="component" value="Chromosome"/>
</dbReference>
<evidence type="ECO:0000313" key="9">
    <source>
        <dbReference type="Proteomes" id="UP000092932"/>
    </source>
</evidence>
<dbReference type="GO" id="GO:0031418">
    <property type="term" value="F:L-ascorbic acid binding"/>
    <property type="evidence" value="ECO:0007669"/>
    <property type="project" value="UniProtKB-KW"/>
</dbReference>
<dbReference type="PANTHER" id="PTHR10869">
    <property type="entry name" value="PROLYL 4-HYDROXYLASE ALPHA SUBUNIT"/>
    <property type="match status" value="1"/>
</dbReference>
<keyword evidence="3" id="KW-0847">Vitamin C</keyword>
<dbReference type="GO" id="GO:0005506">
    <property type="term" value="F:iron ion binding"/>
    <property type="evidence" value="ECO:0007669"/>
    <property type="project" value="InterPro"/>
</dbReference>
<evidence type="ECO:0000256" key="6">
    <source>
        <dbReference type="ARBA" id="ARBA00023004"/>
    </source>
</evidence>
<organism evidence="8 9">
    <name type="scientific">Tsuneonella dongtanensis</name>
    <dbReference type="NCBI Taxonomy" id="692370"/>
    <lineage>
        <taxon>Bacteria</taxon>
        <taxon>Pseudomonadati</taxon>
        <taxon>Pseudomonadota</taxon>
        <taxon>Alphaproteobacteria</taxon>
        <taxon>Sphingomonadales</taxon>
        <taxon>Erythrobacteraceae</taxon>
        <taxon>Tsuneonella</taxon>
    </lineage>
</organism>
<dbReference type="KEGG" id="ado:A6F68_01164"/>
<evidence type="ECO:0000259" key="7">
    <source>
        <dbReference type="PROSITE" id="PS51471"/>
    </source>
</evidence>